<keyword evidence="4" id="KW-1185">Reference proteome</keyword>
<dbReference type="RefSeq" id="XP_005834253.1">
    <property type="nucleotide sequence ID" value="XM_005834196.1"/>
</dbReference>
<dbReference type="EnsemblProtists" id="EKX47273">
    <property type="protein sequence ID" value="EKX47273"/>
    <property type="gene ID" value="GUITHDRAFT_106723"/>
</dbReference>
<feature type="region of interest" description="Disordered" evidence="1">
    <location>
        <begin position="43"/>
        <end position="65"/>
    </location>
</feature>
<evidence type="ECO:0000313" key="3">
    <source>
        <dbReference type="EnsemblProtists" id="EKX47273"/>
    </source>
</evidence>
<accession>L1JFI9</accession>
<dbReference type="AlphaFoldDB" id="L1JFI9"/>
<name>L1JFI9_GUITC</name>
<feature type="region of interest" description="Disordered" evidence="1">
    <location>
        <begin position="131"/>
        <end position="158"/>
    </location>
</feature>
<dbReference type="Proteomes" id="UP000011087">
    <property type="component" value="Unassembled WGS sequence"/>
</dbReference>
<protein>
    <submittedName>
        <fullName evidence="2 3">Uncharacterized protein</fullName>
    </submittedName>
</protein>
<dbReference type="HOGENOM" id="CLU_951390_0_0_1"/>
<dbReference type="EMBL" id="JH992990">
    <property type="protein sequence ID" value="EKX47273.1"/>
    <property type="molecule type" value="Genomic_DNA"/>
</dbReference>
<feature type="region of interest" description="Disordered" evidence="1">
    <location>
        <begin position="1"/>
        <end position="25"/>
    </location>
</feature>
<feature type="region of interest" description="Disordered" evidence="1">
    <location>
        <begin position="274"/>
        <end position="293"/>
    </location>
</feature>
<evidence type="ECO:0000313" key="4">
    <source>
        <dbReference type="Proteomes" id="UP000011087"/>
    </source>
</evidence>
<reference evidence="4" key="2">
    <citation type="submission" date="2012-11" db="EMBL/GenBank/DDBJ databases">
        <authorList>
            <person name="Kuo A."/>
            <person name="Curtis B.A."/>
            <person name="Tanifuji G."/>
            <person name="Burki F."/>
            <person name="Gruber A."/>
            <person name="Irimia M."/>
            <person name="Maruyama S."/>
            <person name="Arias M.C."/>
            <person name="Ball S.G."/>
            <person name="Gile G.H."/>
            <person name="Hirakawa Y."/>
            <person name="Hopkins J.F."/>
            <person name="Rensing S.A."/>
            <person name="Schmutz J."/>
            <person name="Symeonidi A."/>
            <person name="Elias M."/>
            <person name="Eveleigh R.J."/>
            <person name="Herman E.K."/>
            <person name="Klute M.J."/>
            <person name="Nakayama T."/>
            <person name="Obornik M."/>
            <person name="Reyes-Prieto A."/>
            <person name="Armbrust E.V."/>
            <person name="Aves S.J."/>
            <person name="Beiko R.G."/>
            <person name="Coutinho P."/>
            <person name="Dacks J.B."/>
            <person name="Durnford D.G."/>
            <person name="Fast N.M."/>
            <person name="Green B.R."/>
            <person name="Grisdale C."/>
            <person name="Hempe F."/>
            <person name="Henrissat B."/>
            <person name="Hoppner M.P."/>
            <person name="Ishida K.-I."/>
            <person name="Kim E."/>
            <person name="Koreny L."/>
            <person name="Kroth P.G."/>
            <person name="Liu Y."/>
            <person name="Malik S.-B."/>
            <person name="Maier U.G."/>
            <person name="McRose D."/>
            <person name="Mock T."/>
            <person name="Neilson J.A."/>
            <person name="Onodera N.T."/>
            <person name="Poole A.M."/>
            <person name="Pritham E.J."/>
            <person name="Richards T.A."/>
            <person name="Rocap G."/>
            <person name="Roy S.W."/>
            <person name="Sarai C."/>
            <person name="Schaack S."/>
            <person name="Shirato S."/>
            <person name="Slamovits C.H."/>
            <person name="Spencer D.F."/>
            <person name="Suzuki S."/>
            <person name="Worden A.Z."/>
            <person name="Zauner S."/>
            <person name="Barry K."/>
            <person name="Bell C."/>
            <person name="Bharti A.K."/>
            <person name="Crow J.A."/>
            <person name="Grimwood J."/>
            <person name="Kramer R."/>
            <person name="Lindquist E."/>
            <person name="Lucas S."/>
            <person name="Salamov A."/>
            <person name="McFadden G.I."/>
            <person name="Lane C.E."/>
            <person name="Keeling P.J."/>
            <person name="Gray M.W."/>
            <person name="Grigoriev I.V."/>
            <person name="Archibald J.M."/>
        </authorList>
    </citation>
    <scope>NUCLEOTIDE SEQUENCE</scope>
    <source>
        <strain evidence="4">CCMP2712</strain>
    </source>
</reference>
<gene>
    <name evidence="2" type="ORF">GUITHDRAFT_106723</name>
</gene>
<organism evidence="2">
    <name type="scientific">Guillardia theta (strain CCMP2712)</name>
    <name type="common">Cryptophyte</name>
    <dbReference type="NCBI Taxonomy" id="905079"/>
    <lineage>
        <taxon>Eukaryota</taxon>
        <taxon>Cryptophyceae</taxon>
        <taxon>Pyrenomonadales</taxon>
        <taxon>Geminigeraceae</taxon>
        <taxon>Guillardia</taxon>
    </lineage>
</organism>
<dbReference type="KEGG" id="gtt:GUITHDRAFT_106723"/>
<dbReference type="GeneID" id="17303928"/>
<reference evidence="2 4" key="1">
    <citation type="journal article" date="2012" name="Nature">
        <title>Algal genomes reveal evolutionary mosaicism and the fate of nucleomorphs.</title>
        <authorList>
            <consortium name="DOE Joint Genome Institute"/>
            <person name="Curtis B.A."/>
            <person name="Tanifuji G."/>
            <person name="Burki F."/>
            <person name="Gruber A."/>
            <person name="Irimia M."/>
            <person name="Maruyama S."/>
            <person name="Arias M.C."/>
            <person name="Ball S.G."/>
            <person name="Gile G.H."/>
            <person name="Hirakawa Y."/>
            <person name="Hopkins J.F."/>
            <person name="Kuo A."/>
            <person name="Rensing S.A."/>
            <person name="Schmutz J."/>
            <person name="Symeonidi A."/>
            <person name="Elias M."/>
            <person name="Eveleigh R.J."/>
            <person name="Herman E.K."/>
            <person name="Klute M.J."/>
            <person name="Nakayama T."/>
            <person name="Obornik M."/>
            <person name="Reyes-Prieto A."/>
            <person name="Armbrust E.V."/>
            <person name="Aves S.J."/>
            <person name="Beiko R.G."/>
            <person name="Coutinho P."/>
            <person name="Dacks J.B."/>
            <person name="Durnford D.G."/>
            <person name="Fast N.M."/>
            <person name="Green B.R."/>
            <person name="Grisdale C.J."/>
            <person name="Hempel F."/>
            <person name="Henrissat B."/>
            <person name="Hoppner M.P."/>
            <person name="Ishida K."/>
            <person name="Kim E."/>
            <person name="Koreny L."/>
            <person name="Kroth P.G."/>
            <person name="Liu Y."/>
            <person name="Malik S.B."/>
            <person name="Maier U.G."/>
            <person name="McRose D."/>
            <person name="Mock T."/>
            <person name="Neilson J.A."/>
            <person name="Onodera N.T."/>
            <person name="Poole A.M."/>
            <person name="Pritham E.J."/>
            <person name="Richards T.A."/>
            <person name="Rocap G."/>
            <person name="Roy S.W."/>
            <person name="Sarai C."/>
            <person name="Schaack S."/>
            <person name="Shirato S."/>
            <person name="Slamovits C.H."/>
            <person name="Spencer D.F."/>
            <person name="Suzuki S."/>
            <person name="Worden A.Z."/>
            <person name="Zauner S."/>
            <person name="Barry K."/>
            <person name="Bell C."/>
            <person name="Bharti A.K."/>
            <person name="Crow J.A."/>
            <person name="Grimwood J."/>
            <person name="Kramer R."/>
            <person name="Lindquist E."/>
            <person name="Lucas S."/>
            <person name="Salamov A."/>
            <person name="McFadden G.I."/>
            <person name="Lane C.E."/>
            <person name="Keeling P.J."/>
            <person name="Gray M.W."/>
            <person name="Grigoriev I.V."/>
            <person name="Archibald J.M."/>
        </authorList>
    </citation>
    <scope>NUCLEOTIDE SEQUENCE</scope>
    <source>
        <strain evidence="2 4">CCMP2712</strain>
    </source>
</reference>
<evidence type="ECO:0000313" key="2">
    <source>
        <dbReference type="EMBL" id="EKX47273.1"/>
    </source>
</evidence>
<reference evidence="3" key="3">
    <citation type="submission" date="2016-03" db="UniProtKB">
        <authorList>
            <consortium name="EnsemblProtists"/>
        </authorList>
    </citation>
    <scope>IDENTIFICATION</scope>
</reference>
<evidence type="ECO:0000256" key="1">
    <source>
        <dbReference type="SAM" id="MobiDB-lite"/>
    </source>
</evidence>
<sequence length="293" mass="31140">MKEVCDAQEGGSGRPRVSRLLEKRREKNQILPKSLLILRSPESSAPVSHLLTPRTSPEAEEGGDDVLTPLACDKYLQQRARRERAKKEVLHKTICIRQQQRDSNAPMLLTKPQKATNITNTSLSSFLTSSSVAATTRSPSKPDKAAEGMVSSSKAAEGMVSSSKAAEGMVSSSKAAEGMVSSSKAAEGMVSSSKAAEGMVSSSKAAEGMVSSSKAAEGMVSSNKEQVLGSDKVKADGDVKTKTRLLLLSSETNELNMCQPQLKIRQSEGLQPIQTFSSWKPLPPPPTSSSSCS</sequence>
<proteinExistence type="predicted"/>
<dbReference type="PaxDb" id="55529-EKX47273"/>